<reference evidence="4 5" key="1">
    <citation type="journal article" date="2014" name="PLoS ONE">
        <title>Genome Sequence of Candidatus Nitrososphaera evergladensis from Group I.1b Enriched from Everglades Soil Reveals Novel Genomic Features of the Ammonia-Oxidizing Archaea.</title>
        <authorList>
            <person name="Zhalnina K.V."/>
            <person name="Dias R."/>
            <person name="Leonard M.T."/>
            <person name="Dorr de Quadros P."/>
            <person name="Camargo F.A."/>
            <person name="Drew J.C."/>
            <person name="Farmerie W.G."/>
            <person name="Daroub S.H."/>
            <person name="Triplett E.W."/>
        </authorList>
    </citation>
    <scope>NUCLEOTIDE SEQUENCE [LARGE SCALE GENOMIC DNA]</scope>
    <source>
        <strain evidence="4 5">SR1</strain>
    </source>
</reference>
<keyword evidence="5" id="KW-1185">Reference proteome</keyword>
<protein>
    <recommendedName>
        <fullName evidence="3">TRUD domain-containing protein</fullName>
    </recommendedName>
</protein>
<gene>
    <name evidence="4" type="ORF">NTE_01017</name>
</gene>
<comment type="similarity">
    <text evidence="1">Belongs to the pseudouridine synthase TruD family.</text>
</comment>
<dbReference type="eggNOG" id="arCOG04252">
    <property type="taxonomic scope" value="Archaea"/>
</dbReference>
<dbReference type="GO" id="GO:0001522">
    <property type="term" value="P:pseudouridine synthesis"/>
    <property type="evidence" value="ECO:0007669"/>
    <property type="project" value="InterPro"/>
</dbReference>
<dbReference type="SUPFAM" id="SSF55120">
    <property type="entry name" value="Pseudouridine synthase"/>
    <property type="match status" value="1"/>
</dbReference>
<evidence type="ECO:0000256" key="2">
    <source>
        <dbReference type="ARBA" id="ARBA00023235"/>
    </source>
</evidence>
<evidence type="ECO:0000256" key="1">
    <source>
        <dbReference type="ARBA" id="ARBA00007953"/>
    </source>
</evidence>
<dbReference type="PIRSF" id="PIRSF037016">
    <property type="entry name" value="Pseudouridin_synth_euk_prd"/>
    <property type="match status" value="1"/>
</dbReference>
<feature type="domain" description="TRUD" evidence="3">
    <location>
        <begin position="168"/>
        <end position="385"/>
    </location>
</feature>
<evidence type="ECO:0000259" key="3">
    <source>
        <dbReference type="PROSITE" id="PS50984"/>
    </source>
</evidence>
<dbReference type="PANTHER" id="PTHR13326">
    <property type="entry name" value="TRNA PSEUDOURIDINE SYNTHASE D"/>
    <property type="match status" value="1"/>
</dbReference>
<dbReference type="AlphaFoldDB" id="A0A075MNG2"/>
<dbReference type="Pfam" id="PF01142">
    <property type="entry name" value="TruD"/>
    <property type="match status" value="1"/>
</dbReference>
<dbReference type="EMBL" id="CP007174">
    <property type="protein sequence ID" value="AIF83091.1"/>
    <property type="molecule type" value="Genomic_DNA"/>
</dbReference>
<dbReference type="InterPro" id="IPR042214">
    <property type="entry name" value="TruD_catalytic"/>
</dbReference>
<accession>A0A075MNG2</accession>
<proteinExistence type="inferred from homology"/>
<dbReference type="STRING" id="1459636.NTE_01017"/>
<dbReference type="GO" id="GO:0009982">
    <property type="term" value="F:pseudouridine synthase activity"/>
    <property type="evidence" value="ECO:0007669"/>
    <property type="project" value="InterPro"/>
</dbReference>
<dbReference type="PANTHER" id="PTHR13326:SF21">
    <property type="entry name" value="PSEUDOURIDYLATE SYNTHASE PUS7L"/>
    <property type="match status" value="1"/>
</dbReference>
<evidence type="ECO:0000313" key="5">
    <source>
        <dbReference type="Proteomes" id="UP000028194"/>
    </source>
</evidence>
<dbReference type="Gene3D" id="3.30.2350.20">
    <property type="entry name" value="TruD, catalytic domain"/>
    <property type="match status" value="1"/>
</dbReference>
<name>A0A075MNG2_9ARCH</name>
<dbReference type="PROSITE" id="PS50984">
    <property type="entry name" value="TRUD"/>
    <property type="match status" value="1"/>
</dbReference>
<dbReference type="GO" id="GO:0003723">
    <property type="term" value="F:RNA binding"/>
    <property type="evidence" value="ECO:0007669"/>
    <property type="project" value="InterPro"/>
</dbReference>
<dbReference type="InterPro" id="IPR020103">
    <property type="entry name" value="PsdUridine_synth_cat_dom_sf"/>
</dbReference>
<dbReference type="InterPro" id="IPR011760">
    <property type="entry name" value="PsdUridine_synth_TruD_insert"/>
</dbReference>
<dbReference type="HOGENOM" id="CLU_005281_4_1_2"/>
<evidence type="ECO:0000313" key="4">
    <source>
        <dbReference type="EMBL" id="AIF83091.1"/>
    </source>
</evidence>
<keyword evidence="2" id="KW-0413">Isomerase</keyword>
<sequence>MLSPSSSPPVPEIDMMAGIECYCSADFSGIGGSIKQDSSSFQVSELVDESSLGISKEFEGAYRYPLYLLQKEGVDSNHALFEIEREHRLRLRVMGIKDAKAVTSQYAGAERAWQNAPKELRTRHTMLTLQGFTKRPLGRELLAGNEFSIAIQNPMRDDISGFENQVQNIANFYGLQRFGSERLVTHLVGRAIVKKDFARAAELLLTYTTKYDTDSSREIRRKCLDPSGYRQALKEVPRGMDIERQLLSALVAGKGPVQALRAVPIQIRRLFVQAYQAYIFNMCLSRAIAQGEDITSPKQGDLCFEMEGPFAFGRIKKYDPSLLSDKQQFVPAVRMAGYTFQPGRGRFEEITKELLVQEGVAAKDFYVKEMQELSQQGGFRQAPLWCQDFAWKKNPLTVSFKLPKGSYATTLLRELIKPQDPIKAGF</sequence>
<dbReference type="KEGG" id="nev:NTE_01017"/>
<dbReference type="Proteomes" id="UP000028194">
    <property type="component" value="Chromosome"/>
</dbReference>
<organism evidence="4 5">
    <name type="scientific">Candidatus Nitrososphaera evergladensis SR1</name>
    <dbReference type="NCBI Taxonomy" id="1459636"/>
    <lineage>
        <taxon>Archaea</taxon>
        <taxon>Nitrososphaerota</taxon>
        <taxon>Nitrososphaeria</taxon>
        <taxon>Nitrososphaerales</taxon>
        <taxon>Nitrososphaeraceae</taxon>
        <taxon>Nitrososphaera</taxon>
    </lineage>
</organism>
<dbReference type="Gene3D" id="3.30.70.3160">
    <property type="match status" value="1"/>
</dbReference>
<dbReference type="Gene3D" id="1.10.1510.30">
    <property type="match status" value="1"/>
</dbReference>
<dbReference type="InterPro" id="IPR001656">
    <property type="entry name" value="PsdUridine_synth_TruD"/>
</dbReference>